<dbReference type="Pfam" id="PF01066">
    <property type="entry name" value="CDP-OH_P_transf"/>
    <property type="match status" value="1"/>
</dbReference>
<evidence type="ECO:0000256" key="9">
    <source>
        <dbReference type="ARBA" id="ARBA00023209"/>
    </source>
</evidence>
<evidence type="ECO:0000256" key="2">
    <source>
        <dbReference type="ARBA" id="ARBA00010441"/>
    </source>
</evidence>
<keyword evidence="7" id="KW-0443">Lipid metabolism</keyword>
<keyword evidence="8 13" id="KW-0472">Membrane</keyword>
<feature type="transmembrane region" description="Helical" evidence="13">
    <location>
        <begin position="12"/>
        <end position="36"/>
    </location>
</feature>
<name>A0A2N3G6A3_9ACTN</name>
<evidence type="ECO:0000256" key="1">
    <source>
        <dbReference type="ARBA" id="ARBA00004141"/>
    </source>
</evidence>
<keyword evidence="5 13" id="KW-0812">Transmembrane</keyword>
<keyword evidence="9" id="KW-0594">Phospholipid biosynthesis</keyword>
<gene>
    <name evidence="14" type="primary">pgsA</name>
    <name evidence="14" type="ORF">CVT63_03720</name>
</gene>
<evidence type="ECO:0000256" key="12">
    <source>
        <dbReference type="RuleBase" id="RU003750"/>
    </source>
</evidence>
<dbReference type="InterPro" id="IPR043130">
    <property type="entry name" value="CDP-OH_PTrfase_TM_dom"/>
</dbReference>
<dbReference type="NCBIfam" id="TIGR00560">
    <property type="entry name" value="pgsA"/>
    <property type="match status" value="1"/>
</dbReference>
<proteinExistence type="inferred from homology"/>
<dbReference type="UniPathway" id="UPA00085"/>
<feature type="transmembrane region" description="Helical" evidence="13">
    <location>
        <begin position="149"/>
        <end position="167"/>
    </location>
</feature>
<comment type="similarity">
    <text evidence="2 12">Belongs to the CDP-alcohol phosphatidyltransferase class-I family.</text>
</comment>
<keyword evidence="3" id="KW-0444">Lipid biosynthesis</keyword>
<sequence length="202" mass="22361">MRDLILSEKSRRLASLANVITALRIALAPVVVLLLLHRGESLFNIYNTLVAGVVFVVAALTDRVDGYCARKYDAVTKLGQFLDPLADKTLMISAMIALWYVGHVNHVALFPFWALLVVVSREMLISSFRIIGTRKGTSFPASWTGKIKMFSQTVVVCALIFFPRAASGAPETVLLYVMAALTVYSGIDYIMRARREIFATNN</sequence>
<evidence type="ECO:0000256" key="4">
    <source>
        <dbReference type="ARBA" id="ARBA00022679"/>
    </source>
</evidence>
<reference evidence="14 15" key="1">
    <citation type="journal article" date="2017" name="ISME J.">
        <title>Potential for microbial H2 and metal transformations associated with novel bacteria and archaea in deep terrestrial subsurface sediments.</title>
        <authorList>
            <person name="Hernsdorf A.W."/>
            <person name="Amano Y."/>
            <person name="Miyakawa K."/>
            <person name="Ise K."/>
            <person name="Suzuki Y."/>
            <person name="Anantharaman K."/>
            <person name="Probst A."/>
            <person name="Burstein D."/>
            <person name="Thomas B.C."/>
            <person name="Banfield J.F."/>
        </authorList>
    </citation>
    <scope>NUCLEOTIDE SEQUENCE [LARGE SCALE GENOMIC DNA]</scope>
    <source>
        <strain evidence="14">HGW-Actinobacteria-3</strain>
    </source>
</reference>
<dbReference type="AlphaFoldDB" id="A0A2N3G6A3"/>
<dbReference type="PANTHER" id="PTHR14269:SF62">
    <property type="entry name" value="CDP-DIACYLGLYCEROL--GLYCEROL-3-PHOSPHATE 3-PHOSPHATIDYLTRANSFERASE 1, CHLOROPLASTIC"/>
    <property type="match status" value="1"/>
</dbReference>
<keyword evidence="6 13" id="KW-1133">Transmembrane helix</keyword>
<evidence type="ECO:0000256" key="7">
    <source>
        <dbReference type="ARBA" id="ARBA00023098"/>
    </source>
</evidence>
<evidence type="ECO:0000256" key="6">
    <source>
        <dbReference type="ARBA" id="ARBA00022989"/>
    </source>
</evidence>
<comment type="subcellular location">
    <subcellularLocation>
        <location evidence="1">Membrane</location>
        <topology evidence="1">Multi-pass membrane protein</topology>
    </subcellularLocation>
</comment>
<dbReference type="EC" id="2.7.8.5" evidence="11"/>
<dbReference type="EMBL" id="PHEX01000025">
    <property type="protein sequence ID" value="PKQ28247.1"/>
    <property type="molecule type" value="Genomic_DNA"/>
</dbReference>
<dbReference type="PIRSF" id="PIRSF000847">
    <property type="entry name" value="Phos_ph_gly_syn"/>
    <property type="match status" value="1"/>
</dbReference>
<evidence type="ECO:0000256" key="11">
    <source>
        <dbReference type="NCBIfam" id="TIGR00560"/>
    </source>
</evidence>
<protein>
    <recommendedName>
        <fullName evidence="11">CDP-diacylglycerol--glycerol-3-phosphate 3-phosphatidyltransferase</fullName>
        <ecNumber evidence="11">2.7.8.5</ecNumber>
    </recommendedName>
</protein>
<comment type="caution">
    <text evidence="14">The sequence shown here is derived from an EMBL/GenBank/DDBJ whole genome shotgun (WGS) entry which is preliminary data.</text>
</comment>
<dbReference type="InterPro" id="IPR004570">
    <property type="entry name" value="Phosphatidylglycerol_P_synth"/>
</dbReference>
<dbReference type="GO" id="GO:0016020">
    <property type="term" value="C:membrane"/>
    <property type="evidence" value="ECO:0007669"/>
    <property type="project" value="UniProtKB-SubCell"/>
</dbReference>
<dbReference type="PROSITE" id="PS00379">
    <property type="entry name" value="CDP_ALCOHOL_P_TRANSF"/>
    <property type="match status" value="1"/>
</dbReference>
<feature type="transmembrane region" description="Helical" evidence="13">
    <location>
        <begin position="42"/>
        <end position="60"/>
    </location>
</feature>
<dbReference type="GO" id="GO:0008444">
    <property type="term" value="F:CDP-diacylglycerol-glycerol-3-phosphate 3-phosphatidyltransferase activity"/>
    <property type="evidence" value="ECO:0007669"/>
    <property type="project" value="UniProtKB-UniRule"/>
</dbReference>
<evidence type="ECO:0000256" key="3">
    <source>
        <dbReference type="ARBA" id="ARBA00022516"/>
    </source>
</evidence>
<dbReference type="InterPro" id="IPR000462">
    <property type="entry name" value="CDP-OH_P_trans"/>
</dbReference>
<organism evidence="14 15">
    <name type="scientific">Candidatus Anoxymicrobium japonicum</name>
    <dbReference type="NCBI Taxonomy" id="2013648"/>
    <lineage>
        <taxon>Bacteria</taxon>
        <taxon>Bacillati</taxon>
        <taxon>Actinomycetota</taxon>
        <taxon>Candidatus Geothermincolia</taxon>
        <taxon>Candidatus Geothermincolales</taxon>
        <taxon>Candidatus Anoxymicrobiaceae</taxon>
        <taxon>Candidatus Anoxymicrobium</taxon>
    </lineage>
</organism>
<evidence type="ECO:0000256" key="10">
    <source>
        <dbReference type="ARBA" id="ARBA00023264"/>
    </source>
</evidence>
<feature type="transmembrane region" description="Helical" evidence="13">
    <location>
        <begin position="107"/>
        <end position="128"/>
    </location>
</feature>
<dbReference type="PANTHER" id="PTHR14269">
    <property type="entry name" value="CDP-DIACYLGLYCEROL--GLYCEROL-3-PHOSPHATE 3-PHOSPHATIDYLTRANSFERASE-RELATED"/>
    <property type="match status" value="1"/>
</dbReference>
<evidence type="ECO:0000313" key="14">
    <source>
        <dbReference type="EMBL" id="PKQ28247.1"/>
    </source>
</evidence>
<dbReference type="InterPro" id="IPR048254">
    <property type="entry name" value="CDP_ALCOHOL_P_TRANSF_CS"/>
</dbReference>
<dbReference type="Gene3D" id="1.20.120.1760">
    <property type="match status" value="1"/>
</dbReference>
<feature type="transmembrane region" description="Helical" evidence="13">
    <location>
        <begin position="173"/>
        <end position="191"/>
    </location>
</feature>
<accession>A0A2N3G6A3</accession>
<evidence type="ECO:0000256" key="13">
    <source>
        <dbReference type="SAM" id="Phobius"/>
    </source>
</evidence>
<keyword evidence="10" id="KW-1208">Phospholipid metabolism</keyword>
<evidence type="ECO:0000256" key="8">
    <source>
        <dbReference type="ARBA" id="ARBA00023136"/>
    </source>
</evidence>
<dbReference type="InterPro" id="IPR050324">
    <property type="entry name" value="CDP-alcohol_PTase-I"/>
</dbReference>
<dbReference type="Proteomes" id="UP000233654">
    <property type="component" value="Unassembled WGS sequence"/>
</dbReference>
<evidence type="ECO:0000256" key="5">
    <source>
        <dbReference type="ARBA" id="ARBA00022692"/>
    </source>
</evidence>
<dbReference type="GO" id="GO:0046474">
    <property type="term" value="P:glycerophospholipid biosynthetic process"/>
    <property type="evidence" value="ECO:0007669"/>
    <property type="project" value="TreeGrafter"/>
</dbReference>
<evidence type="ECO:0000313" key="15">
    <source>
        <dbReference type="Proteomes" id="UP000233654"/>
    </source>
</evidence>
<keyword evidence="4 12" id="KW-0808">Transferase</keyword>